<keyword evidence="10" id="KW-0175">Coiled coil</keyword>
<evidence type="ECO:0000256" key="11">
    <source>
        <dbReference type="SAM" id="MobiDB-lite"/>
    </source>
</evidence>
<evidence type="ECO:0000313" key="16">
    <source>
        <dbReference type="Proteomes" id="UP000001357"/>
    </source>
</evidence>
<feature type="domain" description="Helicase C-terminal" evidence="13">
    <location>
        <begin position="220"/>
        <end position="413"/>
    </location>
</feature>
<reference evidence="15 16" key="1">
    <citation type="journal article" date="2008" name="Nature">
        <title>The genome of the choanoflagellate Monosiga brevicollis and the origin of metazoans.</title>
        <authorList>
            <consortium name="JGI Sequencing"/>
            <person name="King N."/>
            <person name="Westbrook M.J."/>
            <person name="Young S.L."/>
            <person name="Kuo A."/>
            <person name="Abedin M."/>
            <person name="Chapman J."/>
            <person name="Fairclough S."/>
            <person name="Hellsten U."/>
            <person name="Isogai Y."/>
            <person name="Letunic I."/>
            <person name="Marr M."/>
            <person name="Pincus D."/>
            <person name="Putnam N."/>
            <person name="Rokas A."/>
            <person name="Wright K.J."/>
            <person name="Zuzow R."/>
            <person name="Dirks W."/>
            <person name="Good M."/>
            <person name="Goodstein D."/>
            <person name="Lemons D."/>
            <person name="Li W."/>
            <person name="Lyons J.B."/>
            <person name="Morris A."/>
            <person name="Nichols S."/>
            <person name="Richter D.J."/>
            <person name="Salamov A."/>
            <person name="Bork P."/>
            <person name="Lim W.A."/>
            <person name="Manning G."/>
            <person name="Miller W.T."/>
            <person name="McGinnis W."/>
            <person name="Shapiro H."/>
            <person name="Tjian R."/>
            <person name="Grigoriev I.V."/>
            <person name="Rokhsar D."/>
        </authorList>
    </citation>
    <scope>NUCLEOTIDE SEQUENCE [LARGE SCALE GENOMIC DNA]</scope>
    <source>
        <strain evidence="16">MX1 / ATCC 50154</strain>
    </source>
</reference>
<evidence type="ECO:0000256" key="6">
    <source>
        <dbReference type="ARBA" id="ARBA00022884"/>
    </source>
</evidence>
<dbReference type="InterPro" id="IPR027417">
    <property type="entry name" value="P-loop_NTPase"/>
</dbReference>
<evidence type="ECO:0000256" key="10">
    <source>
        <dbReference type="SAM" id="Coils"/>
    </source>
</evidence>
<evidence type="ECO:0000256" key="2">
    <source>
        <dbReference type="ARBA" id="ARBA00022741"/>
    </source>
</evidence>
<dbReference type="GO" id="GO:0016787">
    <property type="term" value="F:hydrolase activity"/>
    <property type="evidence" value="ECO:0007669"/>
    <property type="project" value="UniProtKB-KW"/>
</dbReference>
<dbReference type="GO" id="GO:0003723">
    <property type="term" value="F:RNA binding"/>
    <property type="evidence" value="ECO:0007669"/>
    <property type="project" value="UniProtKB-KW"/>
</dbReference>
<dbReference type="RefSeq" id="XP_001742850.1">
    <property type="nucleotide sequence ID" value="XM_001742798.1"/>
</dbReference>
<dbReference type="PANTHER" id="PTHR47959:SF21">
    <property type="entry name" value="DEAD-BOX HELICASE 56"/>
    <property type="match status" value="1"/>
</dbReference>
<keyword evidence="2" id="KW-0547">Nucleotide-binding</keyword>
<keyword evidence="16" id="KW-1185">Reference proteome</keyword>
<protein>
    <recommendedName>
        <fullName evidence="1">RNA helicase</fullName>
        <ecNumber evidence="1">3.6.4.13</ecNumber>
    </recommendedName>
</protein>
<name>A9UQQ5_MONBE</name>
<proteinExistence type="inferred from homology"/>
<evidence type="ECO:0000256" key="5">
    <source>
        <dbReference type="ARBA" id="ARBA00022840"/>
    </source>
</evidence>
<dbReference type="GO" id="GO:0005524">
    <property type="term" value="F:ATP binding"/>
    <property type="evidence" value="ECO:0007669"/>
    <property type="project" value="UniProtKB-KW"/>
</dbReference>
<dbReference type="PANTHER" id="PTHR47959">
    <property type="entry name" value="ATP-DEPENDENT RNA HELICASE RHLE-RELATED"/>
    <property type="match status" value="1"/>
</dbReference>
<evidence type="ECO:0000256" key="7">
    <source>
        <dbReference type="ARBA" id="ARBA00038041"/>
    </source>
</evidence>
<dbReference type="EMBL" id="CH991543">
    <property type="protein sequence ID" value="EDQ93088.1"/>
    <property type="molecule type" value="Genomic_DNA"/>
</dbReference>
<feature type="region of interest" description="Disordered" evidence="11">
    <location>
        <begin position="512"/>
        <end position="550"/>
    </location>
</feature>
<dbReference type="EC" id="3.6.4.13" evidence="1"/>
<dbReference type="CDD" id="cd18787">
    <property type="entry name" value="SF2_C_DEAD"/>
    <property type="match status" value="1"/>
</dbReference>
<dbReference type="Proteomes" id="UP000001357">
    <property type="component" value="Unassembled WGS sequence"/>
</dbReference>
<dbReference type="FunCoup" id="A9UQQ5">
    <property type="interactions" value="1387"/>
</dbReference>
<dbReference type="InterPro" id="IPR050079">
    <property type="entry name" value="DEAD_box_RNA_helicase"/>
</dbReference>
<evidence type="ECO:0000259" key="14">
    <source>
        <dbReference type="PROSITE" id="PS51195"/>
    </source>
</evidence>
<dbReference type="SMART" id="SM00490">
    <property type="entry name" value="HELICc"/>
    <property type="match status" value="1"/>
</dbReference>
<dbReference type="InParanoid" id="A9UQQ5"/>
<dbReference type="PROSITE" id="PS51192">
    <property type="entry name" value="HELICASE_ATP_BIND_1"/>
    <property type="match status" value="1"/>
</dbReference>
<comment type="similarity">
    <text evidence="7">Belongs to the DEAD box helicase family. DDX56/DBP9 subfamily.</text>
</comment>
<evidence type="ECO:0000259" key="13">
    <source>
        <dbReference type="PROSITE" id="PS51194"/>
    </source>
</evidence>
<dbReference type="Pfam" id="PF00270">
    <property type="entry name" value="DEAD"/>
    <property type="match status" value="1"/>
</dbReference>
<dbReference type="eggNOG" id="KOG0346">
    <property type="taxonomic scope" value="Eukaryota"/>
</dbReference>
<dbReference type="KEGG" id="mbr:MONBRDRAFT_19343"/>
<keyword evidence="6" id="KW-0694">RNA-binding</keyword>
<feature type="domain" description="DEAD-box RNA helicase Q" evidence="14">
    <location>
        <begin position="1"/>
        <end position="29"/>
    </location>
</feature>
<dbReference type="PROSITE" id="PS51194">
    <property type="entry name" value="HELICASE_CTER"/>
    <property type="match status" value="1"/>
</dbReference>
<feature type="compositionally biased region" description="Basic residues" evidence="11">
    <location>
        <begin position="528"/>
        <end position="541"/>
    </location>
</feature>
<dbReference type="InterPro" id="IPR001650">
    <property type="entry name" value="Helicase_C-like"/>
</dbReference>
<gene>
    <name evidence="15" type="ORF">MONBRDRAFT_19343</name>
</gene>
<keyword evidence="4" id="KW-0347">Helicase</keyword>
<feature type="coiled-coil region" evidence="10">
    <location>
        <begin position="380"/>
        <end position="407"/>
    </location>
</feature>
<dbReference type="InterPro" id="IPR014014">
    <property type="entry name" value="RNA_helicase_DEAD_Q_motif"/>
</dbReference>
<dbReference type="InterPro" id="IPR011545">
    <property type="entry name" value="DEAD/DEAH_box_helicase_dom"/>
</dbReference>
<dbReference type="InterPro" id="IPR014001">
    <property type="entry name" value="Helicase_ATP-bd"/>
</dbReference>
<dbReference type="STRING" id="81824.A9UQQ5"/>
<evidence type="ECO:0000259" key="12">
    <source>
        <dbReference type="PROSITE" id="PS51192"/>
    </source>
</evidence>
<dbReference type="PROSITE" id="PS51195">
    <property type="entry name" value="Q_MOTIF"/>
    <property type="match status" value="1"/>
</dbReference>
<dbReference type="AlphaFoldDB" id="A9UQQ5"/>
<accession>A9UQQ5</accession>
<dbReference type="SMART" id="SM00487">
    <property type="entry name" value="DEXDc"/>
    <property type="match status" value="1"/>
</dbReference>
<evidence type="ECO:0000256" key="9">
    <source>
        <dbReference type="PROSITE-ProRule" id="PRU00552"/>
    </source>
</evidence>
<evidence type="ECO:0000256" key="3">
    <source>
        <dbReference type="ARBA" id="ARBA00022801"/>
    </source>
</evidence>
<sequence>MGWGDFGLDGRLLKAIGRLGWGKPTLIQQHAIRELMNGRDVLARARTGSGKTGAYTVPLLNVLLSATDEEQGVLGIVLVPTKELAFQVTENIKELAKFCLDVINVGVLATNQSKKQLKSLAASKPPILVGTPTRILQHIQNEAKEVRQTLKLMILDEADLLFSYGYHEDLRRLCALLPRLRQTILMSATMGDDVNALKELALRNPAVIKLEESDLPDEDQLKQYKLYCEPSERLLHLCALLKFQLVRGKTLIFVNDIDSCYRVKLFLDKFGIRCCVLNSELPLNSRRHIVSQFNKGVYDYIIASDEGATGKSLWGGICKRGKGRAEPSADQEYGVARGVDFKGIKNVINFDFPATAAAYVHRVGRTARGHRAGLALSFYLHADNERVAQVERLLEVAEAQEQEEAETAKPNSEASAHRLVAYSIDKRVLDKIRYRVEDVLSMVSRNAIKKARRAEIENEILNSEKLQAHFEDNPKDLEVLRHDRNLQQRDQHMHHLKHLPAYIKQGVSVPAIQSGANDKNGRAGGANGKRRPNKNNKSSKRRKDDPLKAL</sequence>
<evidence type="ECO:0000256" key="1">
    <source>
        <dbReference type="ARBA" id="ARBA00012552"/>
    </source>
</evidence>
<organism evidence="15 16">
    <name type="scientific">Monosiga brevicollis</name>
    <name type="common">Choanoflagellate</name>
    <dbReference type="NCBI Taxonomy" id="81824"/>
    <lineage>
        <taxon>Eukaryota</taxon>
        <taxon>Choanoflagellata</taxon>
        <taxon>Craspedida</taxon>
        <taxon>Salpingoecidae</taxon>
        <taxon>Monosiga</taxon>
    </lineage>
</organism>
<dbReference type="OMA" id="NASEQCV"/>
<comment type="catalytic activity">
    <reaction evidence="8">
        <text>ATP + H2O = ADP + phosphate + H(+)</text>
        <dbReference type="Rhea" id="RHEA:13065"/>
        <dbReference type="ChEBI" id="CHEBI:15377"/>
        <dbReference type="ChEBI" id="CHEBI:15378"/>
        <dbReference type="ChEBI" id="CHEBI:30616"/>
        <dbReference type="ChEBI" id="CHEBI:43474"/>
        <dbReference type="ChEBI" id="CHEBI:456216"/>
        <dbReference type="EC" id="3.6.4.13"/>
    </reaction>
</comment>
<keyword evidence="5" id="KW-0067">ATP-binding</keyword>
<dbReference type="GO" id="GO:0005730">
    <property type="term" value="C:nucleolus"/>
    <property type="evidence" value="ECO:0000318"/>
    <property type="project" value="GO_Central"/>
</dbReference>
<dbReference type="SUPFAM" id="SSF52540">
    <property type="entry name" value="P-loop containing nucleoside triphosphate hydrolases"/>
    <property type="match status" value="2"/>
</dbReference>
<keyword evidence="3" id="KW-0378">Hydrolase</keyword>
<dbReference type="GeneID" id="5887909"/>
<feature type="domain" description="Helicase ATP-binding" evidence="12">
    <location>
        <begin position="32"/>
        <end position="208"/>
    </location>
</feature>
<dbReference type="Pfam" id="PF00271">
    <property type="entry name" value="Helicase_C"/>
    <property type="match status" value="2"/>
</dbReference>
<evidence type="ECO:0000256" key="4">
    <source>
        <dbReference type="ARBA" id="ARBA00022806"/>
    </source>
</evidence>
<feature type="short sequence motif" description="Q motif" evidence="9">
    <location>
        <begin position="1"/>
        <end position="29"/>
    </location>
</feature>
<evidence type="ECO:0000256" key="8">
    <source>
        <dbReference type="ARBA" id="ARBA00047984"/>
    </source>
</evidence>
<dbReference type="Gene3D" id="3.40.50.300">
    <property type="entry name" value="P-loop containing nucleotide triphosphate hydrolases"/>
    <property type="match status" value="2"/>
</dbReference>
<evidence type="ECO:0000313" key="15">
    <source>
        <dbReference type="EMBL" id="EDQ93088.1"/>
    </source>
</evidence>
<dbReference type="GO" id="GO:0003724">
    <property type="term" value="F:RNA helicase activity"/>
    <property type="evidence" value="ECO:0007669"/>
    <property type="project" value="UniProtKB-EC"/>
</dbReference>
<dbReference type="CDD" id="cd17961">
    <property type="entry name" value="DEADc_DDX56"/>
    <property type="match status" value="1"/>
</dbReference>